<organism evidence="2 3">
    <name type="scientific">Pleurodeles waltl</name>
    <name type="common">Iberian ribbed newt</name>
    <dbReference type="NCBI Taxonomy" id="8319"/>
    <lineage>
        <taxon>Eukaryota</taxon>
        <taxon>Metazoa</taxon>
        <taxon>Chordata</taxon>
        <taxon>Craniata</taxon>
        <taxon>Vertebrata</taxon>
        <taxon>Euteleostomi</taxon>
        <taxon>Amphibia</taxon>
        <taxon>Batrachia</taxon>
        <taxon>Caudata</taxon>
        <taxon>Salamandroidea</taxon>
        <taxon>Salamandridae</taxon>
        <taxon>Pleurodelinae</taxon>
        <taxon>Pleurodeles</taxon>
    </lineage>
</organism>
<dbReference type="AlphaFoldDB" id="A0AAV7WML5"/>
<keyword evidence="3" id="KW-1185">Reference proteome</keyword>
<comment type="caution">
    <text evidence="2">The sequence shown here is derived from an EMBL/GenBank/DDBJ whole genome shotgun (WGS) entry which is preliminary data.</text>
</comment>
<evidence type="ECO:0000313" key="3">
    <source>
        <dbReference type="Proteomes" id="UP001066276"/>
    </source>
</evidence>
<dbReference type="Proteomes" id="UP001066276">
    <property type="component" value="Chromosome 1_1"/>
</dbReference>
<feature type="compositionally biased region" description="Basic and acidic residues" evidence="1">
    <location>
        <begin position="77"/>
        <end position="86"/>
    </location>
</feature>
<proteinExistence type="predicted"/>
<feature type="region of interest" description="Disordered" evidence="1">
    <location>
        <begin position="1"/>
        <end position="86"/>
    </location>
</feature>
<gene>
    <name evidence="2" type="ORF">NDU88_000872</name>
</gene>
<evidence type="ECO:0000256" key="1">
    <source>
        <dbReference type="SAM" id="MobiDB-lite"/>
    </source>
</evidence>
<evidence type="ECO:0000313" key="2">
    <source>
        <dbReference type="EMBL" id="KAJ1213234.1"/>
    </source>
</evidence>
<name>A0AAV7WML5_PLEWA</name>
<protein>
    <submittedName>
        <fullName evidence="2">Uncharacterized protein</fullName>
    </submittedName>
</protein>
<sequence length="86" mass="9039">MTNFRRVPESHSCNKPIGSANVGQTRRRAADRPSGAGAGLDVGHVHSGRAPGGLPGEEEGPGPRERRCPEAAAARSELGRRDESVK</sequence>
<dbReference type="EMBL" id="JANPWB010000001">
    <property type="protein sequence ID" value="KAJ1213234.1"/>
    <property type="molecule type" value="Genomic_DNA"/>
</dbReference>
<accession>A0AAV7WML5</accession>
<reference evidence="2" key="1">
    <citation type="journal article" date="2022" name="bioRxiv">
        <title>Sequencing and chromosome-scale assembly of the giantPleurodeles waltlgenome.</title>
        <authorList>
            <person name="Brown T."/>
            <person name="Elewa A."/>
            <person name="Iarovenko S."/>
            <person name="Subramanian E."/>
            <person name="Araus A.J."/>
            <person name="Petzold A."/>
            <person name="Susuki M."/>
            <person name="Suzuki K.-i.T."/>
            <person name="Hayashi T."/>
            <person name="Toyoda A."/>
            <person name="Oliveira C."/>
            <person name="Osipova E."/>
            <person name="Leigh N.D."/>
            <person name="Simon A."/>
            <person name="Yun M.H."/>
        </authorList>
    </citation>
    <scope>NUCLEOTIDE SEQUENCE</scope>
    <source>
        <strain evidence="2">20211129_DDA</strain>
        <tissue evidence="2">Liver</tissue>
    </source>
</reference>